<proteinExistence type="inferred from homology"/>
<reference evidence="12 13" key="1">
    <citation type="submission" date="2012-08" db="EMBL/GenBank/DDBJ databases">
        <title>Oryza genome evolution.</title>
        <authorList>
            <person name="Wing R.A."/>
        </authorList>
    </citation>
    <scope>NUCLEOTIDE SEQUENCE</scope>
</reference>
<evidence type="ECO:0000256" key="3">
    <source>
        <dbReference type="ARBA" id="ARBA00022679"/>
    </source>
</evidence>
<dbReference type="Pfam" id="PF08498">
    <property type="entry name" value="Sterol_MT_C"/>
    <property type="match status" value="3"/>
</dbReference>
<keyword evidence="13" id="KW-1185">Reference proteome</keyword>
<keyword evidence="6" id="KW-0756">Sterol biosynthesis</keyword>
<name>A0A0D9W0F3_9ORYZ</name>
<dbReference type="PANTHER" id="PTHR44068">
    <property type="entry name" value="ZGC:194242"/>
    <property type="match status" value="1"/>
</dbReference>
<dbReference type="GO" id="GO:0003838">
    <property type="term" value="F:sterol 24-C-methyltransferase activity"/>
    <property type="evidence" value="ECO:0007669"/>
    <property type="project" value="TreeGrafter"/>
</dbReference>
<feature type="domain" description="SAM-dependent methyltransferase Erg6/SMT-type" evidence="11">
    <location>
        <begin position="748"/>
        <end position="1036"/>
    </location>
</feature>
<dbReference type="Gramene" id="LPERR03G32340.1">
    <property type="protein sequence ID" value="LPERR03G32340.1"/>
    <property type="gene ID" value="LPERR03G32340"/>
</dbReference>
<dbReference type="EnsemblPlants" id="LPERR03G32340.1">
    <property type="protein sequence ID" value="LPERR03G32340.1"/>
    <property type="gene ID" value="LPERR03G32340"/>
</dbReference>
<dbReference type="GO" id="GO:0032259">
    <property type="term" value="P:methylation"/>
    <property type="evidence" value="ECO:0007669"/>
    <property type="project" value="UniProtKB-KW"/>
</dbReference>
<evidence type="ECO:0000313" key="12">
    <source>
        <dbReference type="EnsemblPlants" id="LPERR03G32340.1"/>
    </source>
</evidence>
<evidence type="ECO:0000256" key="7">
    <source>
        <dbReference type="ARBA" id="ARBA00023166"/>
    </source>
</evidence>
<dbReference type="PROSITE" id="PS51685">
    <property type="entry name" value="SAM_MT_ERG6_SMT"/>
    <property type="match status" value="3"/>
</dbReference>
<evidence type="ECO:0000259" key="11">
    <source>
        <dbReference type="PROSITE" id="PS51685"/>
    </source>
</evidence>
<keyword evidence="5" id="KW-0444">Lipid biosynthesis</keyword>
<evidence type="ECO:0000256" key="5">
    <source>
        <dbReference type="ARBA" id="ARBA00022955"/>
    </source>
</evidence>
<keyword evidence="4 9" id="KW-0949">S-adenosyl-L-methionine</keyword>
<protein>
    <recommendedName>
        <fullName evidence="10">Methyltransferase</fullName>
        <ecNumber evidence="10">2.1.1.-</ecNumber>
    </recommendedName>
</protein>
<dbReference type="AlphaFoldDB" id="A0A0D9W0F3"/>
<feature type="domain" description="SAM-dependent methyltransferase Erg6/SMT-type" evidence="11">
    <location>
        <begin position="2"/>
        <end position="293"/>
    </location>
</feature>
<dbReference type="InterPro" id="IPR029063">
    <property type="entry name" value="SAM-dependent_MTases_sf"/>
</dbReference>
<keyword evidence="2 9" id="KW-0489">Methyltransferase</keyword>
<evidence type="ECO:0000313" key="13">
    <source>
        <dbReference type="Proteomes" id="UP000032180"/>
    </source>
</evidence>
<dbReference type="InterPro" id="IPR013705">
    <property type="entry name" value="Sterol_MeTrfase_C"/>
</dbReference>
<dbReference type="Proteomes" id="UP000032180">
    <property type="component" value="Chromosome 3"/>
</dbReference>
<dbReference type="GO" id="GO:0005783">
    <property type="term" value="C:endoplasmic reticulum"/>
    <property type="evidence" value="ECO:0007669"/>
    <property type="project" value="TreeGrafter"/>
</dbReference>
<dbReference type="InterPro" id="IPR050447">
    <property type="entry name" value="Erg6_SMT_methyltransf"/>
</dbReference>
<keyword evidence="3 9" id="KW-0808">Transferase</keyword>
<dbReference type="UniPathway" id="UPA00766"/>
<sequence length="1044" mass="117475">MYYDLATNIYERGWGESFHFASRCHGETLRESLKRHEHFMALQLGLKKGMKVLDVGCGIGGPMREIARFSSASITGLNNNEYQISRGQELNISASLSETCNFVMGDFMNMPIPDATFDAAYAIEATGHAPDALGVYSEIFRVLKPGQFFALDEWCLTDKYDPGNERHQSMKADIELGNGLPDVRTTQQCIQALKDAGFEVVSVKDLAEDSPLPWYLPIDPNQLSVTGLRLSSVGRFITHTLIKMLECLHIAPEGSLRVTKFLERAADAMLKGANLINVYFSEPSEMWYLFEKEPDQREKRDLQKLIPNLKERLKRRRSWRKPSRSKFEYLKIPHPQAGADDADGDWDSLSRFALAGRRGAFAGVAGAAGAGTSRRRPQVLIFHRRRGEEDDSANKYYDLVTSFYEYGWGESFHFGSRWHGETLRESLKRHEHFLALQLGLKKGMKVLDVGCGIGGPLREIARFSSASVTGLNNNEYQISRGQELNFSVGLSESCNFVKGDFMNMPIPDCTFDAAYAIEATCHAPDALGVYREICRVLKPGQLFALDEWCMTDKYDPDNARHRSIKAEIELGNGLPDIRTTRQCIQALKDAGFEVESGKDLAEDSPLPWYMPLDSSQPSLAGFRLTRFGRFITHTLVKTLECLHITPEGSVKVSNFLQTAADGLMKGAKHRRKGENQKGAGQIGRGSVRIAASSYYLSTQFLRFCLLFKTHILINGQVFHLIRYEKYHEVYGGEVESRTSNYADLANKYYDLTTSFYEYAWGESIHFGTRWHGETLRESLKRQEHFLALQLGLKKGMKVLDVGCGIGGPLREIARFSSASVTGLNNNEYQLSRAQELNFSVGLSETCHYVKGDFMNMPFPDCTFDAAYALEATCHAPDALGVYSEIFRVLKPGQLFAMDEWGMTGKYDPDNSRHRRIKAEIELGNGLPDIRTTRQCIQAMKDAGFEVIVAKDLAEDSPLPWYLPVDTSQHSLITDFLYTRAGRFVTHLLVKTLEFLHLAPEGSLRVFNFLMTSADALLKGGKEGIFTPLFFVLARKPLDKQEEMI</sequence>
<keyword evidence="8" id="KW-0753">Steroid metabolism</keyword>
<reference evidence="12" key="3">
    <citation type="submission" date="2015-04" db="UniProtKB">
        <authorList>
            <consortium name="EnsemblPlants"/>
        </authorList>
    </citation>
    <scope>IDENTIFICATION</scope>
</reference>
<dbReference type="CDD" id="cd02440">
    <property type="entry name" value="AdoMet_MTases"/>
    <property type="match status" value="3"/>
</dbReference>
<dbReference type="InterPro" id="IPR013216">
    <property type="entry name" value="Methyltransf_11"/>
</dbReference>
<dbReference type="InterPro" id="IPR030384">
    <property type="entry name" value="MeTrfase_SMT"/>
</dbReference>
<evidence type="ECO:0000256" key="6">
    <source>
        <dbReference type="ARBA" id="ARBA00023011"/>
    </source>
</evidence>
<dbReference type="PANTHER" id="PTHR44068:SF2">
    <property type="entry name" value="METHYLTRANSFERASE"/>
    <property type="match status" value="1"/>
</dbReference>
<dbReference type="eggNOG" id="KOG1269">
    <property type="taxonomic scope" value="Eukaryota"/>
</dbReference>
<keyword evidence="5" id="KW-0752">Steroid biosynthesis</keyword>
<dbReference type="Gene3D" id="3.40.50.150">
    <property type="entry name" value="Vaccinia Virus protein VP39"/>
    <property type="match status" value="3"/>
</dbReference>
<comment type="pathway">
    <text evidence="1">Steroid biosynthesis; sterol biosynthesis.</text>
</comment>
<accession>A0A0D9W0F3</accession>
<evidence type="ECO:0000256" key="9">
    <source>
        <dbReference type="PROSITE-ProRule" id="PRU01022"/>
    </source>
</evidence>
<evidence type="ECO:0000256" key="1">
    <source>
        <dbReference type="ARBA" id="ARBA00004938"/>
    </source>
</evidence>
<evidence type="ECO:0000256" key="4">
    <source>
        <dbReference type="ARBA" id="ARBA00022691"/>
    </source>
</evidence>
<evidence type="ECO:0000256" key="10">
    <source>
        <dbReference type="RuleBase" id="RU362025"/>
    </source>
</evidence>
<comment type="similarity">
    <text evidence="9 10">Belongs to the class I-like SAM-binding methyltransferase superfamily. Erg6/SMT family.</text>
</comment>
<feature type="domain" description="SAM-dependent methyltransferase Erg6/SMT-type" evidence="11">
    <location>
        <begin position="396"/>
        <end position="668"/>
    </location>
</feature>
<evidence type="ECO:0000256" key="2">
    <source>
        <dbReference type="ARBA" id="ARBA00022603"/>
    </source>
</evidence>
<keyword evidence="5" id="KW-0443">Lipid metabolism</keyword>
<keyword evidence="7" id="KW-1207">Sterol metabolism</keyword>
<dbReference type="GO" id="GO:0016126">
    <property type="term" value="P:sterol biosynthetic process"/>
    <property type="evidence" value="ECO:0007669"/>
    <property type="project" value="UniProtKB-UniPathway"/>
</dbReference>
<reference evidence="13" key="2">
    <citation type="submission" date="2013-12" db="EMBL/GenBank/DDBJ databases">
        <authorList>
            <person name="Yu Y."/>
            <person name="Lee S."/>
            <person name="de Baynast K."/>
            <person name="Wissotski M."/>
            <person name="Liu L."/>
            <person name="Talag J."/>
            <person name="Goicoechea J."/>
            <person name="Angelova A."/>
            <person name="Jetty R."/>
            <person name="Kudrna D."/>
            <person name="Golser W."/>
            <person name="Rivera L."/>
            <person name="Zhang J."/>
            <person name="Wing R."/>
        </authorList>
    </citation>
    <scope>NUCLEOTIDE SEQUENCE</scope>
</reference>
<dbReference type="HOGENOM" id="CLU_292119_0_0_1"/>
<dbReference type="STRING" id="77586.A0A0D9W0F3"/>
<evidence type="ECO:0000256" key="8">
    <source>
        <dbReference type="ARBA" id="ARBA00023221"/>
    </source>
</evidence>
<dbReference type="Pfam" id="PF08241">
    <property type="entry name" value="Methyltransf_11"/>
    <property type="match status" value="3"/>
</dbReference>
<dbReference type="EC" id="2.1.1.-" evidence="10"/>
<organism evidence="12 13">
    <name type="scientific">Leersia perrieri</name>
    <dbReference type="NCBI Taxonomy" id="77586"/>
    <lineage>
        <taxon>Eukaryota</taxon>
        <taxon>Viridiplantae</taxon>
        <taxon>Streptophyta</taxon>
        <taxon>Embryophyta</taxon>
        <taxon>Tracheophyta</taxon>
        <taxon>Spermatophyta</taxon>
        <taxon>Magnoliopsida</taxon>
        <taxon>Liliopsida</taxon>
        <taxon>Poales</taxon>
        <taxon>Poaceae</taxon>
        <taxon>BOP clade</taxon>
        <taxon>Oryzoideae</taxon>
        <taxon>Oryzeae</taxon>
        <taxon>Oryzinae</taxon>
        <taxon>Leersia</taxon>
    </lineage>
</organism>
<dbReference type="SUPFAM" id="SSF53335">
    <property type="entry name" value="S-adenosyl-L-methionine-dependent methyltransferases"/>
    <property type="match status" value="3"/>
</dbReference>